<dbReference type="SUPFAM" id="SSF53474">
    <property type="entry name" value="alpha/beta-Hydrolases"/>
    <property type="match status" value="1"/>
</dbReference>
<dbReference type="InterPro" id="IPR002018">
    <property type="entry name" value="CarbesteraseB"/>
</dbReference>
<evidence type="ECO:0000313" key="6">
    <source>
        <dbReference type="Proteomes" id="UP000430079"/>
    </source>
</evidence>
<reference evidence="5 6" key="1">
    <citation type="submission" date="2019-12" db="EMBL/GenBank/DDBJ databases">
        <title>Whole genome shotgun sequence of Streptomyces hygroscopicus subsp. glebosus NBRC 13786.</title>
        <authorList>
            <person name="Ichikawa N."/>
            <person name="Kimura A."/>
            <person name="Kitahashi Y."/>
            <person name="Komaki H."/>
            <person name="Tamura T."/>
        </authorList>
    </citation>
    <scope>NUCLEOTIDE SEQUENCE [LARGE SCALE GENOMIC DNA]</scope>
    <source>
        <strain evidence="5 6">NBRC 13786</strain>
    </source>
</reference>
<gene>
    <name evidence="5" type="ORF">Sgleb_02710</name>
</gene>
<comment type="similarity">
    <text evidence="1 3">Belongs to the type-B carboxylesterase/lipase family.</text>
</comment>
<keyword evidence="6" id="KW-1185">Reference proteome</keyword>
<dbReference type="Proteomes" id="UP000430079">
    <property type="component" value="Unassembled WGS sequence"/>
</dbReference>
<dbReference type="GO" id="GO:0016787">
    <property type="term" value="F:hydrolase activity"/>
    <property type="evidence" value="ECO:0007669"/>
    <property type="project" value="UniProtKB-KW"/>
</dbReference>
<dbReference type="InterPro" id="IPR050309">
    <property type="entry name" value="Type-B_Carboxylest/Lipase"/>
</dbReference>
<name>A0A640SMW3_9ACTN</name>
<dbReference type="EMBL" id="BLIO01000001">
    <property type="protein sequence ID" value="GFE12224.1"/>
    <property type="molecule type" value="Genomic_DNA"/>
</dbReference>
<evidence type="ECO:0000256" key="1">
    <source>
        <dbReference type="ARBA" id="ARBA00005964"/>
    </source>
</evidence>
<protein>
    <recommendedName>
        <fullName evidence="3">Carboxylic ester hydrolase</fullName>
        <ecNumber evidence="3">3.1.1.-</ecNumber>
    </recommendedName>
</protein>
<proteinExistence type="inferred from homology"/>
<dbReference type="PROSITE" id="PS00122">
    <property type="entry name" value="CARBOXYLESTERASE_B_1"/>
    <property type="match status" value="1"/>
</dbReference>
<evidence type="ECO:0000256" key="3">
    <source>
        <dbReference type="RuleBase" id="RU361235"/>
    </source>
</evidence>
<accession>A0A640SMW3</accession>
<comment type="caution">
    <text evidence="5">The sequence shown here is derived from an EMBL/GenBank/DDBJ whole genome shotgun (WGS) entry which is preliminary data.</text>
</comment>
<dbReference type="Gene3D" id="3.40.50.1820">
    <property type="entry name" value="alpha/beta hydrolase"/>
    <property type="match status" value="1"/>
</dbReference>
<dbReference type="EC" id="3.1.1.-" evidence="3"/>
<keyword evidence="2 3" id="KW-0378">Hydrolase</keyword>
<dbReference type="Pfam" id="PF00135">
    <property type="entry name" value="COesterase"/>
    <property type="match status" value="1"/>
</dbReference>
<feature type="domain" description="Carboxylesterase type B" evidence="4">
    <location>
        <begin position="2"/>
        <end position="147"/>
    </location>
</feature>
<dbReference type="AlphaFoldDB" id="A0A640SMW3"/>
<evidence type="ECO:0000313" key="5">
    <source>
        <dbReference type="EMBL" id="GFE12224.1"/>
    </source>
</evidence>
<sequence>MIVWITGGGFRAGAGSNFDGTAYAQQHDVVLVTINYRVNAFGYLYQPDRPGSGNCGLLDQIEALRWVRDNITAFGGDPRNVTVMGESAGGMSIGILLGTPAAKGLFHRAIIQSGGARPTVMQQGKEATTRATLRALGFGQDQADRLIDAPAKDARPSTAVDATQCVNLR</sequence>
<evidence type="ECO:0000256" key="2">
    <source>
        <dbReference type="ARBA" id="ARBA00022801"/>
    </source>
</evidence>
<dbReference type="InterPro" id="IPR019826">
    <property type="entry name" value="Carboxylesterase_B_AS"/>
</dbReference>
<evidence type="ECO:0000259" key="4">
    <source>
        <dbReference type="Pfam" id="PF00135"/>
    </source>
</evidence>
<organism evidence="5 6">
    <name type="scientific">Streptomyces glebosus</name>
    <dbReference type="NCBI Taxonomy" id="249580"/>
    <lineage>
        <taxon>Bacteria</taxon>
        <taxon>Bacillati</taxon>
        <taxon>Actinomycetota</taxon>
        <taxon>Actinomycetes</taxon>
        <taxon>Kitasatosporales</taxon>
        <taxon>Streptomycetaceae</taxon>
        <taxon>Streptomyces</taxon>
    </lineage>
</organism>
<dbReference type="PANTHER" id="PTHR11559">
    <property type="entry name" value="CARBOXYLESTERASE"/>
    <property type="match status" value="1"/>
</dbReference>
<dbReference type="InterPro" id="IPR029058">
    <property type="entry name" value="AB_hydrolase_fold"/>
</dbReference>